<gene>
    <name evidence="2" type="ORF">PG1C_05160</name>
</gene>
<dbReference type="SUPFAM" id="SSF117782">
    <property type="entry name" value="YbjQ-like"/>
    <property type="match status" value="1"/>
</dbReference>
<dbReference type="AlphaFoldDB" id="A0A0C5J7S6"/>
<dbReference type="EMBL" id="CP010554">
    <property type="protein sequence ID" value="AJP48010.1"/>
    <property type="molecule type" value="Genomic_DNA"/>
</dbReference>
<keyword evidence="3" id="KW-1185">Reference proteome</keyword>
<name>A0A0C5J7S6_9PROT</name>
<dbReference type="STRING" id="1565605.PG1C_05160"/>
<evidence type="ECO:0000313" key="3">
    <source>
        <dbReference type="Proteomes" id="UP000061603"/>
    </source>
</evidence>
<protein>
    <submittedName>
        <fullName evidence="2">Uncharacterized protein</fullName>
    </submittedName>
</protein>
<dbReference type="RefSeq" id="WP_202636352.1">
    <property type="nucleotide sequence ID" value="NZ_CP010554.1"/>
</dbReference>
<keyword evidence="1" id="KW-0812">Transmembrane</keyword>
<feature type="transmembrane region" description="Helical" evidence="1">
    <location>
        <begin position="12"/>
        <end position="30"/>
    </location>
</feature>
<evidence type="ECO:0000256" key="1">
    <source>
        <dbReference type="SAM" id="Phobius"/>
    </source>
</evidence>
<dbReference type="InterPro" id="IPR035439">
    <property type="entry name" value="UPF0145_dom_sf"/>
</dbReference>
<dbReference type="Gene3D" id="3.30.110.70">
    <property type="entry name" value="Hypothetical protein apc22750. Chain B"/>
    <property type="match status" value="1"/>
</dbReference>
<dbReference type="KEGG" id="rbu:PG1C_05160"/>
<dbReference type="Proteomes" id="UP000061603">
    <property type="component" value="Chromosome"/>
</dbReference>
<keyword evidence="1" id="KW-0472">Membrane</keyword>
<dbReference type="HOGENOM" id="CLU_1757881_0_0_4"/>
<proteinExistence type="predicted"/>
<organism evidence="2 3">
    <name type="scientific">Rugosibacter aromaticivorans</name>
    <dbReference type="NCBI Taxonomy" id="1565605"/>
    <lineage>
        <taxon>Bacteria</taxon>
        <taxon>Pseudomonadati</taxon>
        <taxon>Pseudomonadota</taxon>
        <taxon>Betaproteobacteria</taxon>
        <taxon>Nitrosomonadales</taxon>
        <taxon>Sterolibacteriaceae</taxon>
        <taxon>Rugosibacter</taxon>
    </lineage>
</organism>
<keyword evidence="1" id="KW-1133">Transmembrane helix</keyword>
<evidence type="ECO:0000313" key="2">
    <source>
        <dbReference type="EMBL" id="AJP48010.1"/>
    </source>
</evidence>
<reference evidence="2 3" key="1">
    <citation type="journal article" date="2015" name="Genome Announc.">
        <title>Complete Genome Sequence of a Novel Bacterium within the Family Rhodocyclaceae That Degrades Polycyclic Aromatic Hydrocarbons.</title>
        <authorList>
            <person name="Singleton D.R."/>
            <person name="Dickey A.N."/>
            <person name="Scholl E.H."/>
            <person name="Wright F.A."/>
            <person name="Aitken M.D."/>
        </authorList>
    </citation>
    <scope>NUCLEOTIDE SEQUENCE [LARGE SCALE GENOMIC DNA]</scope>
    <source>
        <strain evidence="3">PG1-Ca6</strain>
    </source>
</reference>
<sequence length="148" mass="16015">MTIAAAATQTSNLLGALPLLALLLIAVALFRWNRKSKTTAAPRLAQLEHELDSIRNRILLVTIDNVPGQRIVKTIGYVEALSETEAASDWEYRIAEKDALLRLAQKALGIGANSVVGVRKINANYDQAGSQWRVSRVAYCGTAVVSAN</sequence>
<accession>A0A0C5J7S6</accession>